<comment type="caution">
    <text evidence="2">The sequence shown here is derived from an EMBL/GenBank/DDBJ whole genome shotgun (WGS) entry which is preliminary data.</text>
</comment>
<dbReference type="EMBL" id="MHLV01000008">
    <property type="protein sequence ID" value="OGZ18008.1"/>
    <property type="molecule type" value="Genomic_DNA"/>
</dbReference>
<dbReference type="AlphaFoldDB" id="A0A1G2DYK6"/>
<gene>
    <name evidence="2" type="ORF">A2Z78_01105</name>
</gene>
<dbReference type="Gene3D" id="3.90.20.10">
    <property type="match status" value="1"/>
</dbReference>
<dbReference type="Proteomes" id="UP000176752">
    <property type="component" value="Unassembled WGS sequence"/>
</dbReference>
<accession>A0A1G2DYK6</accession>
<proteinExistence type="predicted"/>
<evidence type="ECO:0000313" key="3">
    <source>
        <dbReference type="Proteomes" id="UP000176752"/>
    </source>
</evidence>
<keyword evidence="1" id="KW-0175">Coiled coil</keyword>
<organism evidence="2 3">
    <name type="scientific">Candidatus Nealsonbacteria bacterium RBG_13_36_15</name>
    <dbReference type="NCBI Taxonomy" id="1801660"/>
    <lineage>
        <taxon>Bacteria</taxon>
        <taxon>Candidatus Nealsoniibacteriota</taxon>
    </lineage>
</organism>
<evidence type="ECO:0000313" key="2">
    <source>
        <dbReference type="EMBL" id="OGZ18008.1"/>
    </source>
</evidence>
<feature type="coiled-coil region" evidence="1">
    <location>
        <begin position="64"/>
        <end position="98"/>
    </location>
</feature>
<evidence type="ECO:0000256" key="1">
    <source>
        <dbReference type="SAM" id="Coils"/>
    </source>
</evidence>
<name>A0A1G2DYK6_9BACT</name>
<sequence>MKKKNQELIEKKIEKMLSRQTRVILNAVDEKVGVMGKRFNLVDQEISGLNKKLERMEFRINQKIDKLTTTLDRFLKRLTDMEDEFEMMKTDINRMKKVIREKLGVELS</sequence>
<reference evidence="2 3" key="1">
    <citation type="journal article" date="2016" name="Nat. Commun.">
        <title>Thousands of microbial genomes shed light on interconnected biogeochemical processes in an aquifer system.</title>
        <authorList>
            <person name="Anantharaman K."/>
            <person name="Brown C.T."/>
            <person name="Hug L.A."/>
            <person name="Sharon I."/>
            <person name="Castelle C.J."/>
            <person name="Probst A.J."/>
            <person name="Thomas B.C."/>
            <person name="Singh A."/>
            <person name="Wilkins M.J."/>
            <person name="Karaoz U."/>
            <person name="Brodie E.L."/>
            <person name="Williams K.H."/>
            <person name="Hubbard S.S."/>
            <person name="Banfield J.F."/>
        </authorList>
    </citation>
    <scope>NUCLEOTIDE SEQUENCE [LARGE SCALE GENOMIC DNA]</scope>
</reference>
<protein>
    <submittedName>
        <fullName evidence="2">Uncharacterized protein</fullName>
    </submittedName>
</protein>